<evidence type="ECO:0000313" key="2">
    <source>
        <dbReference type="Proteomes" id="UP000790347"/>
    </source>
</evidence>
<reference evidence="1" key="2">
    <citation type="journal article" date="2022" name="Res Sq">
        <title>Comparative Genomics Reveals Insights into the Divergent Evolution of Astigmatic Mites and Household Pest Adaptations.</title>
        <authorList>
            <person name="Xiong Q."/>
            <person name="Wan A.T.-Y."/>
            <person name="Liu X.-Y."/>
            <person name="Fung C.S.-H."/>
            <person name="Xiao X."/>
            <person name="Malainual N."/>
            <person name="Hou J."/>
            <person name="Wang L."/>
            <person name="Wang M."/>
            <person name="Yang K."/>
            <person name="Cui Y."/>
            <person name="Leung E."/>
            <person name="Nong W."/>
            <person name="Shin S.-K."/>
            <person name="Au S."/>
            <person name="Jeong K.Y."/>
            <person name="Chew F.T."/>
            <person name="Hui J."/>
            <person name="Leung T.F."/>
            <person name="Tungtrongchitr A."/>
            <person name="Zhong N."/>
            <person name="Liu Z."/>
            <person name="Tsui S."/>
        </authorList>
    </citation>
    <scope>NUCLEOTIDE SEQUENCE</scope>
    <source>
        <strain evidence="1">Derf</strain>
        <tissue evidence="1">Whole organism</tissue>
    </source>
</reference>
<dbReference type="AlphaFoldDB" id="A0A922HFY5"/>
<dbReference type="Proteomes" id="UP000790347">
    <property type="component" value="Unassembled WGS sequence"/>
</dbReference>
<reference evidence="1" key="1">
    <citation type="submission" date="2013-05" db="EMBL/GenBank/DDBJ databases">
        <authorList>
            <person name="Yim A.K.Y."/>
            <person name="Chan T.F."/>
            <person name="Ji K.M."/>
            <person name="Liu X.Y."/>
            <person name="Zhou J.W."/>
            <person name="Li R.Q."/>
            <person name="Yang K.Y."/>
            <person name="Li J."/>
            <person name="Li M."/>
            <person name="Law P.T.W."/>
            <person name="Wu Y.L."/>
            <person name="Cai Z.L."/>
            <person name="Qin H."/>
            <person name="Bao Y."/>
            <person name="Leung R.K.K."/>
            <person name="Ng P.K.S."/>
            <person name="Zou J."/>
            <person name="Zhong X.J."/>
            <person name="Ran P.X."/>
            <person name="Zhong N.S."/>
            <person name="Liu Z.G."/>
            <person name="Tsui S.K.W."/>
        </authorList>
    </citation>
    <scope>NUCLEOTIDE SEQUENCE</scope>
    <source>
        <strain evidence="1">Derf</strain>
        <tissue evidence="1">Whole organism</tissue>
    </source>
</reference>
<gene>
    <name evidence="1" type="ORF">DERF_015986</name>
</gene>
<proteinExistence type="predicted"/>
<accession>A0A922HFY5</accession>
<name>A0A922HFY5_DERFA</name>
<organism evidence="1 2">
    <name type="scientific">Dermatophagoides farinae</name>
    <name type="common">American house dust mite</name>
    <dbReference type="NCBI Taxonomy" id="6954"/>
    <lineage>
        <taxon>Eukaryota</taxon>
        <taxon>Metazoa</taxon>
        <taxon>Ecdysozoa</taxon>
        <taxon>Arthropoda</taxon>
        <taxon>Chelicerata</taxon>
        <taxon>Arachnida</taxon>
        <taxon>Acari</taxon>
        <taxon>Acariformes</taxon>
        <taxon>Sarcoptiformes</taxon>
        <taxon>Astigmata</taxon>
        <taxon>Psoroptidia</taxon>
        <taxon>Analgoidea</taxon>
        <taxon>Pyroglyphidae</taxon>
        <taxon>Dermatophagoidinae</taxon>
        <taxon>Dermatophagoides</taxon>
    </lineage>
</organism>
<comment type="caution">
    <text evidence="1">The sequence shown here is derived from an EMBL/GenBank/DDBJ whole genome shotgun (WGS) entry which is preliminary data.</text>
</comment>
<dbReference type="EMBL" id="ASGP02000009">
    <property type="protein sequence ID" value="KAH9491254.1"/>
    <property type="molecule type" value="Genomic_DNA"/>
</dbReference>
<keyword evidence="2" id="KW-1185">Reference proteome</keyword>
<evidence type="ECO:0000313" key="1">
    <source>
        <dbReference type="EMBL" id="KAH9491254.1"/>
    </source>
</evidence>
<protein>
    <submittedName>
        <fullName evidence="1">Uncharacterized protein</fullName>
    </submittedName>
</protein>
<sequence length="63" mass="7521">MYMLQIEEQKKEAKIQVNTIETSTQNQNQNIQTKQNFSHLNKFTKKNNNNMKQKLSILDTQHI</sequence>